<dbReference type="GeneID" id="59347752"/>
<dbReference type="InterPro" id="IPR013087">
    <property type="entry name" value="Znf_C2H2_type"/>
</dbReference>
<evidence type="ECO:0000313" key="4">
    <source>
        <dbReference type="Proteomes" id="UP000636479"/>
    </source>
</evidence>
<protein>
    <submittedName>
        <fullName evidence="3">RING-type domain-containing protein</fullName>
    </submittedName>
</protein>
<proteinExistence type="predicted"/>
<gene>
    <name evidence="3" type="ORF">MIND_00857300</name>
</gene>
<sequence>MPLHQTCYCAQCDLYFDSITDRAAHIQETATHPECGYCKRRFLNNNTLRNHYIYSRYHHYCAACEIEFASPGGLRYHIEFAPVHCDDSDDEKEEVSHEWEEEMGQRIYPEEPADAQDDDSDNSWEDFDDYDYEDVEELEPPIEIEEKETEDGENTRFVCPLCCQTPQSVCCTPCLSYLRKAKPNRRVTQVIPRIVVESIACRIA</sequence>
<organism evidence="3 4">
    <name type="scientific">Mycena indigotica</name>
    <dbReference type="NCBI Taxonomy" id="2126181"/>
    <lineage>
        <taxon>Eukaryota</taxon>
        <taxon>Fungi</taxon>
        <taxon>Dikarya</taxon>
        <taxon>Basidiomycota</taxon>
        <taxon>Agaricomycotina</taxon>
        <taxon>Agaricomycetes</taxon>
        <taxon>Agaricomycetidae</taxon>
        <taxon>Agaricales</taxon>
        <taxon>Marasmiineae</taxon>
        <taxon>Mycenaceae</taxon>
        <taxon>Mycena</taxon>
    </lineage>
</organism>
<evidence type="ECO:0000256" key="1">
    <source>
        <dbReference type="SAM" id="MobiDB-lite"/>
    </source>
</evidence>
<accession>A0A8H6SGD1</accession>
<reference evidence="3" key="1">
    <citation type="submission" date="2020-05" db="EMBL/GenBank/DDBJ databases">
        <title>Mycena genomes resolve the evolution of fungal bioluminescence.</title>
        <authorList>
            <person name="Tsai I.J."/>
        </authorList>
    </citation>
    <scope>NUCLEOTIDE SEQUENCE</scope>
    <source>
        <strain evidence="3">171206Taipei</strain>
    </source>
</reference>
<dbReference type="RefSeq" id="XP_037218478.1">
    <property type="nucleotide sequence ID" value="XM_037365236.1"/>
</dbReference>
<feature type="region of interest" description="Disordered" evidence="1">
    <location>
        <begin position="87"/>
        <end position="126"/>
    </location>
</feature>
<dbReference type="OrthoDB" id="6270329at2759"/>
<evidence type="ECO:0000313" key="3">
    <source>
        <dbReference type="EMBL" id="KAF7299090.1"/>
    </source>
</evidence>
<keyword evidence="4" id="KW-1185">Reference proteome</keyword>
<comment type="caution">
    <text evidence="3">The sequence shown here is derived from an EMBL/GenBank/DDBJ whole genome shotgun (WGS) entry which is preliminary data.</text>
</comment>
<dbReference type="Proteomes" id="UP000636479">
    <property type="component" value="Unassembled WGS sequence"/>
</dbReference>
<feature type="compositionally biased region" description="Acidic residues" evidence="1">
    <location>
        <begin position="111"/>
        <end position="126"/>
    </location>
</feature>
<feature type="domain" description="C2H2-type" evidence="2">
    <location>
        <begin position="7"/>
        <end position="32"/>
    </location>
</feature>
<evidence type="ECO:0000259" key="2">
    <source>
        <dbReference type="SMART" id="SM00355"/>
    </source>
</evidence>
<feature type="domain" description="C2H2-type" evidence="2">
    <location>
        <begin position="59"/>
        <end position="84"/>
    </location>
</feature>
<feature type="domain" description="C2H2-type" evidence="2">
    <location>
        <begin position="33"/>
        <end position="58"/>
    </location>
</feature>
<dbReference type="EMBL" id="JACAZF010000007">
    <property type="protein sequence ID" value="KAF7299090.1"/>
    <property type="molecule type" value="Genomic_DNA"/>
</dbReference>
<dbReference type="AlphaFoldDB" id="A0A8H6SGD1"/>
<dbReference type="Gene3D" id="3.30.160.60">
    <property type="entry name" value="Classic Zinc Finger"/>
    <property type="match status" value="1"/>
</dbReference>
<name>A0A8H6SGD1_9AGAR</name>
<dbReference type="SMART" id="SM00355">
    <property type="entry name" value="ZnF_C2H2"/>
    <property type="match status" value="3"/>
</dbReference>